<dbReference type="EC" id="1.7.2.3" evidence="4"/>
<keyword evidence="14" id="KW-1185">Reference proteome</keyword>
<dbReference type="Proteomes" id="UP001500631">
    <property type="component" value="Unassembled WGS sequence"/>
</dbReference>
<keyword evidence="9" id="KW-0560">Oxidoreductase</keyword>
<evidence type="ECO:0000256" key="2">
    <source>
        <dbReference type="ARBA" id="ARBA00004418"/>
    </source>
</evidence>
<dbReference type="PROSITE" id="PS00490">
    <property type="entry name" value="MOLYBDOPTERIN_PROK_2"/>
    <property type="match status" value="1"/>
</dbReference>
<name>A0ABP9MXU1_9GAMM</name>
<dbReference type="Pfam" id="PF01568">
    <property type="entry name" value="Molydop_binding"/>
    <property type="match status" value="1"/>
</dbReference>
<dbReference type="RefSeq" id="WP_345668217.1">
    <property type="nucleotide sequence ID" value="NZ_BAABKE010000011.1"/>
</dbReference>
<keyword evidence="6" id="KW-0479">Metal-binding</keyword>
<comment type="cofactor">
    <cofactor evidence="1">
        <name>Mo-bis(molybdopterin guanine dinucleotide)</name>
        <dbReference type="ChEBI" id="CHEBI:60539"/>
    </cofactor>
</comment>
<gene>
    <name evidence="13" type="primary">torA</name>
    <name evidence="13" type="ORF">GCM10023338_23670</name>
</gene>
<dbReference type="SUPFAM" id="SSF50692">
    <property type="entry name" value="ADC-like"/>
    <property type="match status" value="1"/>
</dbReference>
<keyword evidence="5" id="KW-0500">Molybdenum</keyword>
<dbReference type="Gene3D" id="3.40.50.740">
    <property type="match status" value="1"/>
</dbReference>
<organism evidence="13 14">
    <name type="scientific">Wohlfahrtiimonas larvae</name>
    <dbReference type="NCBI Taxonomy" id="1157986"/>
    <lineage>
        <taxon>Bacteria</taxon>
        <taxon>Pseudomonadati</taxon>
        <taxon>Pseudomonadota</taxon>
        <taxon>Gammaproteobacteria</taxon>
        <taxon>Cardiobacteriales</taxon>
        <taxon>Ignatzschineriaceae</taxon>
        <taxon>Wohlfahrtiimonas</taxon>
    </lineage>
</organism>
<protein>
    <recommendedName>
        <fullName evidence="4">trimethylamine-N-oxide reductase</fullName>
        <ecNumber evidence="4">1.7.2.3</ecNumber>
    </recommendedName>
</protein>
<dbReference type="PANTHER" id="PTHR43742">
    <property type="entry name" value="TRIMETHYLAMINE-N-OXIDE REDUCTASE"/>
    <property type="match status" value="1"/>
</dbReference>
<dbReference type="NCBIfam" id="NF011682">
    <property type="entry name" value="PRK15102.1"/>
    <property type="match status" value="1"/>
</dbReference>
<evidence type="ECO:0000256" key="5">
    <source>
        <dbReference type="ARBA" id="ARBA00022505"/>
    </source>
</evidence>
<comment type="subcellular location">
    <subcellularLocation>
        <location evidence="2">Periplasm</location>
    </subcellularLocation>
</comment>
<comment type="caution">
    <text evidence="13">The sequence shown here is derived from an EMBL/GenBank/DDBJ whole genome shotgun (WGS) entry which is preliminary data.</text>
</comment>
<dbReference type="InterPro" id="IPR009010">
    <property type="entry name" value="Asp_de-COase-like_dom_sf"/>
</dbReference>
<evidence type="ECO:0000256" key="7">
    <source>
        <dbReference type="ARBA" id="ARBA00022729"/>
    </source>
</evidence>
<dbReference type="PROSITE" id="PS51318">
    <property type="entry name" value="TAT"/>
    <property type="match status" value="1"/>
</dbReference>
<evidence type="ECO:0000259" key="12">
    <source>
        <dbReference type="Pfam" id="PF18364"/>
    </source>
</evidence>
<evidence type="ECO:0000259" key="10">
    <source>
        <dbReference type="Pfam" id="PF00384"/>
    </source>
</evidence>
<sequence>MNTNQSRRGFLKALGLASAATLIPNVVLGQNILKGSTGDNVHNLVKWKFSGAHWGAFRAKIAGDKLLEVKPFEFDQHPTDMIYNIPGLVYNSSRVRYPMVRLDWFKNGYKSDTTQRGDNRFVRVTWDQALDLVYNELERIQTQYGAWALHIGNVGWRSVGQLHSCGNNMLRALAMHGSGVTTAGDYSTGAGQTILPYVLGSTEVYSQGTSWPLILDNSDVIVFWGNDPIKNLQVGWNTETHEAYAYYEQLREKIAKNEIQVISVDPVKSKTQNFLNCEQQYVNPLTDVALMLAIAHTMVKENLHDQDFLATYTVGFDEFEPYLMGKTIDHIEKTPEWAEPICGVKADRIRELARLFTKGRTQLIFGWATQRQQHGEQPYWMGAVLAAMIGQIGLPGGGISYSHHYCSVGVPTSGASMPGAFPLALDFGRKAKYDQPDYQGYSATIPVARVVDALLEPGKEINYNGSTVKLPPYKMAMFSGANQWHRQQDRNKMKRAYQKLETIVYTDYNWTASCRFADIVLPACTPYERNDLDIYGTYSNRGIIAMHKLVDPLYHSKPDLEIWAQFAKRLGREEEYRQGLTEMEWLEKLYNECRDANKASGFKMPEFAKFWEDGYVLFPEGPLWTRHADFREDPEVNALGTPSGFIEIFSRKIASYNYENCKGHPIWIEKDERSHGGPKSEKYPFWLQSPHPDSRLHSQMCEVDSAREKYSIAGREPVYMNEDDAKAKGIKHGDVVLVFNDRGSLIAGANISPNFPKGVLRIFEGAWYGPLNEAIGSVDTYGDPNTVTMDVGTSDLAQATSANTCIVDIRKYEGAAPAVTSFGGPIEVDPIV</sequence>
<evidence type="ECO:0000256" key="3">
    <source>
        <dbReference type="ARBA" id="ARBA00010312"/>
    </source>
</evidence>
<keyword evidence="8" id="KW-0574">Periplasm</keyword>
<dbReference type="EMBL" id="BAABKE010000011">
    <property type="protein sequence ID" value="GAA5104248.1"/>
    <property type="molecule type" value="Genomic_DNA"/>
</dbReference>
<dbReference type="PANTHER" id="PTHR43742:SF4">
    <property type="entry name" value="TRIMETHYLAMINE-N-OXIDE REDUCTASE 1"/>
    <property type="match status" value="1"/>
</dbReference>
<dbReference type="Gene3D" id="2.40.40.20">
    <property type="match status" value="1"/>
</dbReference>
<keyword evidence="7" id="KW-0732">Signal</keyword>
<comment type="similarity">
    <text evidence="3">Belongs to the prokaryotic molybdopterin-containing oxidoreductase family.</text>
</comment>
<dbReference type="PROSITE" id="PS00932">
    <property type="entry name" value="MOLYBDOPTERIN_PROK_3"/>
    <property type="match status" value="1"/>
</dbReference>
<accession>A0ABP9MXU1</accession>
<dbReference type="InterPro" id="IPR006311">
    <property type="entry name" value="TAT_signal"/>
</dbReference>
<feature type="domain" description="Molybdopterin oxidoreductase" evidence="10">
    <location>
        <begin position="94"/>
        <end position="569"/>
    </location>
</feature>
<dbReference type="InterPro" id="IPR041460">
    <property type="entry name" value="Molybdopterin_N"/>
</dbReference>
<dbReference type="Gene3D" id="3.90.55.10">
    <property type="entry name" value="Dimethylsulfoxide Reductase, domain 3"/>
    <property type="match status" value="1"/>
</dbReference>
<proteinExistence type="inferred from homology"/>
<dbReference type="Gene3D" id="3.40.228.10">
    <property type="entry name" value="Dimethylsulfoxide Reductase, domain 2"/>
    <property type="match status" value="1"/>
</dbReference>
<feature type="domain" description="Molybdopterin oxidoreductase N-terminal" evidence="12">
    <location>
        <begin position="50"/>
        <end position="90"/>
    </location>
</feature>
<dbReference type="InterPro" id="IPR006657">
    <property type="entry name" value="MoPterin_dinucl-bd_dom"/>
</dbReference>
<evidence type="ECO:0000259" key="11">
    <source>
        <dbReference type="Pfam" id="PF01568"/>
    </source>
</evidence>
<evidence type="ECO:0000256" key="8">
    <source>
        <dbReference type="ARBA" id="ARBA00022764"/>
    </source>
</evidence>
<dbReference type="InterPro" id="IPR006655">
    <property type="entry name" value="Mopterin_OxRdtase_prok_CS"/>
</dbReference>
<evidence type="ECO:0000256" key="9">
    <source>
        <dbReference type="ARBA" id="ARBA00023002"/>
    </source>
</evidence>
<reference evidence="14" key="1">
    <citation type="journal article" date="2019" name="Int. J. Syst. Evol. Microbiol.">
        <title>The Global Catalogue of Microorganisms (GCM) 10K type strain sequencing project: providing services to taxonomists for standard genome sequencing and annotation.</title>
        <authorList>
            <consortium name="The Broad Institute Genomics Platform"/>
            <consortium name="The Broad Institute Genome Sequencing Center for Infectious Disease"/>
            <person name="Wu L."/>
            <person name="Ma J."/>
        </authorList>
    </citation>
    <scope>NUCLEOTIDE SEQUENCE [LARGE SCALE GENOMIC DNA]</scope>
    <source>
        <strain evidence="14">JCM 18424</strain>
    </source>
</reference>
<evidence type="ECO:0000313" key="14">
    <source>
        <dbReference type="Proteomes" id="UP001500631"/>
    </source>
</evidence>
<feature type="domain" description="Molybdopterin dinucleotide-binding" evidence="11">
    <location>
        <begin position="685"/>
        <end position="805"/>
    </location>
</feature>
<evidence type="ECO:0000256" key="4">
    <source>
        <dbReference type="ARBA" id="ARBA00011885"/>
    </source>
</evidence>
<evidence type="ECO:0000313" key="13">
    <source>
        <dbReference type="EMBL" id="GAA5104248.1"/>
    </source>
</evidence>
<evidence type="ECO:0000256" key="6">
    <source>
        <dbReference type="ARBA" id="ARBA00022723"/>
    </source>
</evidence>
<dbReference type="SUPFAM" id="SSF53706">
    <property type="entry name" value="Formate dehydrogenase/DMSO reductase, domains 1-3"/>
    <property type="match status" value="1"/>
</dbReference>
<dbReference type="Pfam" id="PF00384">
    <property type="entry name" value="Molybdopterin"/>
    <property type="match status" value="1"/>
</dbReference>
<dbReference type="InterPro" id="IPR006656">
    <property type="entry name" value="Mopterin_OxRdtase"/>
</dbReference>
<dbReference type="Pfam" id="PF18364">
    <property type="entry name" value="Molybdopterin_N"/>
    <property type="match status" value="1"/>
</dbReference>
<dbReference type="InterPro" id="IPR050612">
    <property type="entry name" value="Prok_Mopterin_Oxidored"/>
</dbReference>
<evidence type="ECO:0000256" key="1">
    <source>
        <dbReference type="ARBA" id="ARBA00001942"/>
    </source>
</evidence>